<dbReference type="Pfam" id="PF13196">
    <property type="entry name" value="DUF4012"/>
    <property type="match status" value="1"/>
</dbReference>
<dbReference type="EMBL" id="ANPE02000041">
    <property type="protein sequence ID" value="EMY36039.1"/>
    <property type="molecule type" value="Genomic_DNA"/>
</dbReference>
<sequence>MVVLTTDDGKIELTDHGSASQLGRFNPALAVDKEQERIYTTRLGAYMQNVNLTPDFPTAATTAKEMWEQENPGSNIDGVLSIDPVVLGYLLEATGPIELNKSDSLPRDLGALPSTLSSDNVVQTLLSDVYREIEEPALQDEYFAAVASQVFSGITNGNIDAPQMINALRKGASENRLLVWSAKDEEQDTIAGSALAGVVAGSAEKPEVGVYFNDGTGAKMDYYVRREVRLEKRCQPDGYYRYAVQVTLLNDAPTDAGDSLPDYVTGAGAFGVEPGTVQTNVYAYGPTEWFLDSASRDGEAAPFGSYKHDDRPVAALTVKLAPGESTSVEFGFSTLYETEEPTLQVTPTVQPTAGVIKPSSLAASCN</sequence>
<evidence type="ECO:0000313" key="2">
    <source>
        <dbReference type="Proteomes" id="UP000010729"/>
    </source>
</evidence>
<name>N1V7Q5_9MICC</name>
<dbReference type="Proteomes" id="UP000010729">
    <property type="component" value="Unassembled WGS sequence"/>
</dbReference>
<dbReference type="InterPro" id="IPR025101">
    <property type="entry name" value="DUF4012"/>
</dbReference>
<comment type="caution">
    <text evidence="1">The sequence shown here is derived from an EMBL/GenBank/DDBJ whole genome shotgun (WGS) entry which is preliminary data.</text>
</comment>
<organism evidence="1 2">
    <name type="scientific">Arthrobacter crystallopoietes BAB-32</name>
    <dbReference type="NCBI Taxonomy" id="1246476"/>
    <lineage>
        <taxon>Bacteria</taxon>
        <taxon>Bacillati</taxon>
        <taxon>Actinomycetota</taxon>
        <taxon>Actinomycetes</taxon>
        <taxon>Micrococcales</taxon>
        <taxon>Micrococcaceae</taxon>
        <taxon>Crystallibacter</taxon>
    </lineage>
</organism>
<reference evidence="1 2" key="1">
    <citation type="journal article" date="2013" name="Genome Announc.">
        <title>Draft Genome Sequence of Arthrobacter crystallopoietes Strain BAB-32, Revealing Genes for Bioremediation.</title>
        <authorList>
            <person name="Joshi M.N."/>
            <person name="Pandit A.S."/>
            <person name="Sharma A."/>
            <person name="Pandya R.V."/>
            <person name="Desai S.M."/>
            <person name="Saxena A.K."/>
            <person name="Bagatharia S.B."/>
        </authorList>
    </citation>
    <scope>NUCLEOTIDE SEQUENCE [LARGE SCALE GENOMIC DNA]</scope>
    <source>
        <strain evidence="1 2">BAB-32</strain>
    </source>
</reference>
<keyword evidence="2" id="KW-1185">Reference proteome</keyword>
<dbReference type="AlphaFoldDB" id="N1V7Q5"/>
<protein>
    <recommendedName>
        <fullName evidence="3">DUF4012 domain-containing protein</fullName>
    </recommendedName>
</protein>
<gene>
    <name evidence="1" type="ORF">D477_001184</name>
</gene>
<evidence type="ECO:0008006" key="3">
    <source>
        <dbReference type="Google" id="ProtNLM"/>
    </source>
</evidence>
<evidence type="ECO:0000313" key="1">
    <source>
        <dbReference type="EMBL" id="EMY36039.1"/>
    </source>
</evidence>
<proteinExistence type="predicted"/>
<accession>N1V7Q5</accession>